<dbReference type="InterPro" id="IPR038029">
    <property type="entry name" value="GbiG_N_sf"/>
</dbReference>
<dbReference type="Pfam" id="PF11760">
    <property type="entry name" value="CbiG_N"/>
    <property type="match status" value="1"/>
</dbReference>
<dbReference type="InterPro" id="IPR036518">
    <property type="entry name" value="CobE/GbiG_C_sf"/>
</dbReference>
<dbReference type="EMBL" id="FMHG01000001">
    <property type="protein sequence ID" value="SCJ48887.1"/>
    <property type="molecule type" value="Genomic_DNA"/>
</dbReference>
<evidence type="ECO:0000259" key="2">
    <source>
        <dbReference type="Pfam" id="PF11760"/>
    </source>
</evidence>
<reference evidence="4" key="1">
    <citation type="submission" date="2015-09" db="EMBL/GenBank/DDBJ databases">
        <authorList>
            <consortium name="Pathogen Informatics"/>
        </authorList>
    </citation>
    <scope>NUCLEOTIDE SEQUENCE</scope>
    <source>
        <strain evidence="4">2789STDY5834896</strain>
    </source>
</reference>
<dbReference type="InterPro" id="IPR002750">
    <property type="entry name" value="CobE/GbiG_C"/>
</dbReference>
<protein>
    <submittedName>
        <fullName evidence="4">Cobalamin biosynthesis protein CbiG</fullName>
    </submittedName>
</protein>
<dbReference type="GO" id="GO:0009236">
    <property type="term" value="P:cobalamin biosynthetic process"/>
    <property type="evidence" value="ECO:0007669"/>
    <property type="project" value="InterPro"/>
</dbReference>
<gene>
    <name evidence="4" type="ORF">SAMEA3545359_00542</name>
</gene>
<feature type="domain" description="Cobalamin synthesis G N-terminal" evidence="2">
    <location>
        <begin position="40"/>
        <end position="119"/>
    </location>
</feature>
<dbReference type="SUPFAM" id="SSF159672">
    <property type="entry name" value="CbiG N-terminal domain-like"/>
    <property type="match status" value="1"/>
</dbReference>
<organism evidence="4">
    <name type="scientific">uncultured Anaerotruncus sp</name>
    <dbReference type="NCBI Taxonomy" id="905011"/>
    <lineage>
        <taxon>Bacteria</taxon>
        <taxon>Bacillati</taxon>
        <taxon>Bacillota</taxon>
        <taxon>Clostridia</taxon>
        <taxon>Eubacteriales</taxon>
        <taxon>Oscillospiraceae</taxon>
        <taxon>Anaerotruncus</taxon>
        <taxon>environmental samples</taxon>
    </lineage>
</organism>
<feature type="domain" description="CobE/GbiG C-terminal" evidence="1">
    <location>
        <begin position="205"/>
        <end position="320"/>
    </location>
</feature>
<feature type="domain" description="Cobalamin biosynthesis central region" evidence="3">
    <location>
        <begin position="124"/>
        <end position="201"/>
    </location>
</feature>
<dbReference type="Gene3D" id="3.30.420.180">
    <property type="entry name" value="CobE/GbiG C-terminal domain"/>
    <property type="match status" value="1"/>
</dbReference>
<dbReference type="InterPro" id="IPR021744">
    <property type="entry name" value="CbiG_N"/>
</dbReference>
<dbReference type="Gene3D" id="3.40.50.11220">
    <property type="match status" value="1"/>
</dbReference>
<dbReference type="InterPro" id="IPR021745">
    <property type="entry name" value="CbiG_mid"/>
</dbReference>
<sequence length="328" mass="34753">MKLALCAFTAAGAALARYIAQLPGYSCTLRPRDMPLDEFVTTWMPDCEGLVFVGAAGIAVRAIAPHLRRKDRDPAVLVLDEKGQFVIPILSGHLGGANALATKLARQLGATPVLTTATDLNGVFAVDLWSQKAGCVIGEIDRIRAVSGTLLRGQTVGLYSDFEVRGQLPPGLETGTGAQVGLCISLDGKRQPFTTTLHLYPRIVTVGVGCKKGTDAQALERFFLQSLQLAGVSPLAVRGLASIDLKREEPAICALAQKYSLPFWTYSAAQLQAVPGRFAVSDFVLRTTGTDNVCERSAVAAGGELILSKQVCDGMTLALAAADWSCSF</sequence>
<dbReference type="InterPro" id="IPR052553">
    <property type="entry name" value="CbiG_hydrolase"/>
</dbReference>
<dbReference type="SUPFAM" id="SSF159664">
    <property type="entry name" value="CobE/GbiG C-terminal domain-like"/>
    <property type="match status" value="1"/>
</dbReference>
<accession>A0A1C6GUG9</accession>
<dbReference type="PANTHER" id="PTHR37477">
    <property type="entry name" value="COBALT-PRECORRIN-5A HYDROLASE"/>
    <property type="match status" value="1"/>
</dbReference>
<dbReference type="AlphaFoldDB" id="A0A1C6GUG9"/>
<dbReference type="PANTHER" id="PTHR37477:SF1">
    <property type="entry name" value="COBALT-PRECORRIN-5A HYDROLASE"/>
    <property type="match status" value="1"/>
</dbReference>
<dbReference type="Pfam" id="PF01890">
    <property type="entry name" value="CbiG_C"/>
    <property type="match status" value="1"/>
</dbReference>
<dbReference type="Pfam" id="PF11761">
    <property type="entry name" value="CbiG_mid"/>
    <property type="match status" value="1"/>
</dbReference>
<proteinExistence type="predicted"/>
<evidence type="ECO:0000313" key="4">
    <source>
        <dbReference type="EMBL" id="SCJ48887.1"/>
    </source>
</evidence>
<evidence type="ECO:0000259" key="3">
    <source>
        <dbReference type="Pfam" id="PF11761"/>
    </source>
</evidence>
<evidence type="ECO:0000259" key="1">
    <source>
        <dbReference type="Pfam" id="PF01890"/>
    </source>
</evidence>
<name>A0A1C6GUG9_9FIRM</name>